<evidence type="ECO:0000256" key="1">
    <source>
        <dbReference type="SAM" id="SignalP"/>
    </source>
</evidence>
<dbReference type="Pfam" id="PF11845">
    <property type="entry name" value="Tll0287-like"/>
    <property type="match status" value="1"/>
</dbReference>
<evidence type="ECO:0000313" key="4">
    <source>
        <dbReference type="Proteomes" id="UP000717364"/>
    </source>
</evidence>
<reference evidence="3" key="1">
    <citation type="submission" date="2020-11" db="EMBL/GenBank/DDBJ databases">
        <authorList>
            <person name="Konstantinou D."/>
            <person name="Gkelis S."/>
            <person name="Popin R."/>
            <person name="Fewer D."/>
            <person name="Sivonen K."/>
        </authorList>
    </citation>
    <scope>NUCLEOTIDE SEQUENCE</scope>
    <source>
        <strain evidence="3">TAU-MAC 1115</strain>
    </source>
</reference>
<protein>
    <submittedName>
        <fullName evidence="3">DUF3365 domain-containing protein</fullName>
    </submittedName>
</protein>
<organism evidence="3 4">
    <name type="scientific">Leptothoe spongobia TAU-MAC 1115</name>
    <dbReference type="NCBI Taxonomy" id="1967444"/>
    <lineage>
        <taxon>Bacteria</taxon>
        <taxon>Bacillati</taxon>
        <taxon>Cyanobacteriota</taxon>
        <taxon>Cyanophyceae</taxon>
        <taxon>Nodosilineales</taxon>
        <taxon>Cymatolegaceae</taxon>
        <taxon>Leptothoe</taxon>
        <taxon>Leptothoe spongobia</taxon>
    </lineage>
</organism>
<feature type="signal peptide" evidence="1">
    <location>
        <begin position="1"/>
        <end position="29"/>
    </location>
</feature>
<comment type="caution">
    <text evidence="3">The sequence shown here is derived from an EMBL/GenBank/DDBJ whole genome shotgun (WGS) entry which is preliminary data.</text>
</comment>
<sequence>MLTNWMQRMRARMIALLGLAAAVCFTAVACSGGGSTSAVATATGPSISPDLVADYIHTVLAADRTAYTKHVVSRVKKLEGKEKEKGVLNVESTEGWQQTDGIPLPAQMFRLGYEIANESGLFTYGLISPWFINDNHGPKSEFEQTALDAMVASGEPYKDYQEVGGQAYFSAMYPDKAVAEACVSCHNTHPVHLERYPDKQFEMGEVMGGVVINIPVESMPAA</sequence>
<keyword evidence="1" id="KW-0732">Signal</keyword>
<dbReference type="AlphaFoldDB" id="A0A947GHR9"/>
<keyword evidence="4" id="KW-1185">Reference proteome</keyword>
<feature type="domain" description="Tll0287-like" evidence="2">
    <location>
        <begin position="53"/>
        <end position="215"/>
    </location>
</feature>
<name>A0A947GHR9_9CYAN</name>
<dbReference type="Proteomes" id="UP000717364">
    <property type="component" value="Unassembled WGS sequence"/>
</dbReference>
<accession>A0A947GHR9</accession>
<feature type="chain" id="PRO_5037636279" evidence="1">
    <location>
        <begin position="30"/>
        <end position="222"/>
    </location>
</feature>
<gene>
    <name evidence="3" type="ORF">IXB50_06800</name>
</gene>
<dbReference type="RefSeq" id="WP_215608195.1">
    <property type="nucleotide sequence ID" value="NZ_JADOES010000009.1"/>
</dbReference>
<proteinExistence type="predicted"/>
<evidence type="ECO:0000259" key="2">
    <source>
        <dbReference type="Pfam" id="PF11845"/>
    </source>
</evidence>
<evidence type="ECO:0000313" key="3">
    <source>
        <dbReference type="EMBL" id="MBT9315129.1"/>
    </source>
</evidence>
<reference evidence="3" key="2">
    <citation type="journal article" date="2021" name="Mar. Drugs">
        <title>Genome Reduction and Secondary Metabolism of the Marine Sponge-Associated Cyanobacterium Leptothoe.</title>
        <authorList>
            <person name="Konstantinou D."/>
            <person name="Popin R.V."/>
            <person name="Fewer D.P."/>
            <person name="Sivonen K."/>
            <person name="Gkelis S."/>
        </authorList>
    </citation>
    <scope>NUCLEOTIDE SEQUENCE</scope>
    <source>
        <strain evidence="3">TAU-MAC 1115</strain>
    </source>
</reference>
<dbReference type="InterPro" id="IPR021796">
    <property type="entry name" value="Tll0287-like_dom"/>
</dbReference>
<dbReference type="EMBL" id="JADOES010000009">
    <property type="protein sequence ID" value="MBT9315129.1"/>
    <property type="molecule type" value="Genomic_DNA"/>
</dbReference>